<evidence type="ECO:0000313" key="2">
    <source>
        <dbReference type="Proteomes" id="UP000022910"/>
    </source>
</evidence>
<organism evidence="1 2">
    <name type="scientific">Rhizophagus irregularis (strain DAOM 197198w)</name>
    <name type="common">Glomus intraradices</name>
    <dbReference type="NCBI Taxonomy" id="1432141"/>
    <lineage>
        <taxon>Eukaryota</taxon>
        <taxon>Fungi</taxon>
        <taxon>Fungi incertae sedis</taxon>
        <taxon>Mucoromycota</taxon>
        <taxon>Glomeromycotina</taxon>
        <taxon>Glomeromycetes</taxon>
        <taxon>Glomerales</taxon>
        <taxon>Glomeraceae</taxon>
        <taxon>Rhizophagus</taxon>
    </lineage>
</organism>
<accession>A0A015IDK1</accession>
<sequence>MDSFIKIFKKKIKSCDCDYECNAIRFKQNFNNWTSGNNDINKFIQNTQLSDHNHYWVGNALEWIPYDRLYDVKYIAEDDEFGKVYRANWIDGCMNEWNDENWERKGQNMFVILKILKNPSSITLEFINKIAVSHEVHGITQDPETKNYMLSVHDDARKLLEWIPYNRLYDVKYIAGDDDFGGKVYRANWIDGCIINDDYRFWEYDSSWDNKNQNWIRNNQNMFVILKILNNPASIPYEKKIL</sequence>
<reference evidence="1 2" key="1">
    <citation type="submission" date="2014-02" db="EMBL/GenBank/DDBJ databases">
        <title>Single nucleus genome sequencing reveals high similarity among nuclei of an endomycorrhizal fungus.</title>
        <authorList>
            <person name="Lin K."/>
            <person name="Geurts R."/>
            <person name="Zhang Z."/>
            <person name="Limpens E."/>
            <person name="Saunders D.G."/>
            <person name="Mu D."/>
            <person name="Pang E."/>
            <person name="Cao H."/>
            <person name="Cha H."/>
            <person name="Lin T."/>
            <person name="Zhou Q."/>
            <person name="Shang Y."/>
            <person name="Li Y."/>
            <person name="Ivanov S."/>
            <person name="Sharma T."/>
            <person name="Velzen R.V."/>
            <person name="Ruijter N.D."/>
            <person name="Aanen D.K."/>
            <person name="Win J."/>
            <person name="Kamoun S."/>
            <person name="Bisseling T."/>
            <person name="Huang S."/>
        </authorList>
    </citation>
    <scope>NUCLEOTIDE SEQUENCE [LARGE SCALE GENOMIC DNA]</scope>
    <source>
        <strain evidence="2">DAOM197198w</strain>
    </source>
</reference>
<proteinExistence type="predicted"/>
<name>A0A015IDK1_RHIIW</name>
<evidence type="ECO:0000313" key="1">
    <source>
        <dbReference type="EMBL" id="EXX51995.1"/>
    </source>
</evidence>
<dbReference type="HOGENOM" id="CLU_000288_7_8_1"/>
<dbReference type="Proteomes" id="UP000022910">
    <property type="component" value="Unassembled WGS sequence"/>
</dbReference>
<protein>
    <submittedName>
        <fullName evidence="1">Uncharacterized protein</fullName>
    </submittedName>
</protein>
<comment type="caution">
    <text evidence="1">The sequence shown here is derived from an EMBL/GenBank/DDBJ whole genome shotgun (WGS) entry which is preliminary data.</text>
</comment>
<dbReference type="AlphaFoldDB" id="A0A015IDK1"/>
<dbReference type="EMBL" id="JEMT01029504">
    <property type="protein sequence ID" value="EXX51995.1"/>
    <property type="molecule type" value="Genomic_DNA"/>
</dbReference>
<dbReference type="OrthoDB" id="6718656at2759"/>
<gene>
    <name evidence="1" type="ORF">RirG_256970</name>
</gene>
<keyword evidence="2" id="KW-1185">Reference proteome</keyword>
<dbReference type="Gene3D" id="1.10.10.1010">
    <property type="entry name" value="Intein homing endonuclease, domain IV"/>
    <property type="match status" value="2"/>
</dbReference>